<sequence length="72" mass="8073">MDVGREAALRPIINHGDGKSEAFLESEGEDYFIFPSTTYPDTMAQTDPYLLSIYSILLVWRCLDGTNEKAKA</sequence>
<proteinExistence type="predicted"/>
<evidence type="ECO:0000313" key="1">
    <source>
        <dbReference type="EMBL" id="QAY86217.1"/>
    </source>
</evidence>
<reference evidence="1 2" key="1">
    <citation type="submission" date="2017-11" db="EMBL/GenBank/DDBJ databases">
        <title>Genome sequence of Pseudomonas arsenicoxydans ACM1.</title>
        <authorList>
            <person name="Nascimento F.X."/>
        </authorList>
    </citation>
    <scope>NUCLEOTIDE SEQUENCE [LARGE SCALE GENOMIC DNA]</scope>
    <source>
        <strain evidence="1 2">ACM1</strain>
    </source>
</reference>
<protein>
    <submittedName>
        <fullName evidence="1">Uncharacterized protein</fullName>
    </submittedName>
</protein>
<organism evidence="1 2">
    <name type="scientific">Pseudomonas arsenicoxydans</name>
    <dbReference type="NCBI Taxonomy" id="702115"/>
    <lineage>
        <taxon>Bacteria</taxon>
        <taxon>Pseudomonadati</taxon>
        <taxon>Pseudomonadota</taxon>
        <taxon>Gammaproteobacteria</taxon>
        <taxon>Pseudomonadales</taxon>
        <taxon>Pseudomonadaceae</taxon>
        <taxon>Pseudomonas</taxon>
    </lineage>
</organism>
<accession>A0A4P6G549</accession>
<dbReference type="Proteomes" id="UP000291121">
    <property type="component" value="Chromosome"/>
</dbReference>
<dbReference type="EMBL" id="CP024767">
    <property type="protein sequence ID" value="QAY86217.1"/>
    <property type="molecule type" value="Genomic_DNA"/>
</dbReference>
<name>A0A4P6G549_9PSED</name>
<gene>
    <name evidence="1" type="ORF">CUN61_20635</name>
</gene>
<evidence type="ECO:0000313" key="2">
    <source>
        <dbReference type="Proteomes" id="UP000291121"/>
    </source>
</evidence>
<keyword evidence="2" id="KW-1185">Reference proteome</keyword>
<dbReference type="AlphaFoldDB" id="A0A4P6G549"/>